<evidence type="ECO:0000313" key="2">
    <source>
        <dbReference type="Proteomes" id="UP000828941"/>
    </source>
</evidence>
<dbReference type="EMBL" id="CM039438">
    <property type="protein sequence ID" value="KAI4298995.1"/>
    <property type="molecule type" value="Genomic_DNA"/>
</dbReference>
<gene>
    <name evidence="1" type="ORF">L6164_032495</name>
</gene>
<accession>A0ACB9KP88</accession>
<comment type="caution">
    <text evidence="1">The sequence shown here is derived from an EMBL/GenBank/DDBJ whole genome shotgun (WGS) entry which is preliminary data.</text>
</comment>
<evidence type="ECO:0000313" key="1">
    <source>
        <dbReference type="EMBL" id="KAI4298995.1"/>
    </source>
</evidence>
<sequence length="358" mass="39001">MDMDLEPRTSQLMAEAEGGGYYTWSSSKFPLLAKTNVAAGYLVLRPGGFALPHYADSSKVGCVLQGTDGVVGMVLPNTRKEVVLKLKKGDVLPVPLGTASWWFNKGDSDLIISFLGETSKAQIPGQFSYFLLAGTQGLMGGFSTEVTSKAYNLSKEDTEKLTKSQKGVLIIKLPRDQPMPIPQMDKTKELVYNIDAANPDNVVKNGGLITTVTEEEFPFVGQVGVSVIRVKLEPNAIKVPVYPANTAIQLIYIARGNGKIEIVGLNGERELDTEVNAGHLLVVPQFFVLAVIAGGEGIEYYSMVTTKKPVFEELAGNFSIWEAISPKVQQVALNVDEEFQKLFLSKIRNTTDLIPPKN</sequence>
<protein>
    <submittedName>
        <fullName evidence="1">Uncharacterized protein</fullName>
    </submittedName>
</protein>
<name>A0ACB9KP88_BAUVA</name>
<keyword evidence="2" id="KW-1185">Reference proteome</keyword>
<organism evidence="1 2">
    <name type="scientific">Bauhinia variegata</name>
    <name type="common">Purple orchid tree</name>
    <name type="synonym">Phanera variegata</name>
    <dbReference type="NCBI Taxonomy" id="167791"/>
    <lineage>
        <taxon>Eukaryota</taxon>
        <taxon>Viridiplantae</taxon>
        <taxon>Streptophyta</taxon>
        <taxon>Embryophyta</taxon>
        <taxon>Tracheophyta</taxon>
        <taxon>Spermatophyta</taxon>
        <taxon>Magnoliopsida</taxon>
        <taxon>eudicotyledons</taxon>
        <taxon>Gunneridae</taxon>
        <taxon>Pentapetalae</taxon>
        <taxon>rosids</taxon>
        <taxon>fabids</taxon>
        <taxon>Fabales</taxon>
        <taxon>Fabaceae</taxon>
        <taxon>Cercidoideae</taxon>
        <taxon>Cercideae</taxon>
        <taxon>Bauhiniinae</taxon>
        <taxon>Bauhinia</taxon>
    </lineage>
</organism>
<reference evidence="1 2" key="1">
    <citation type="journal article" date="2022" name="DNA Res.">
        <title>Chromosomal-level genome assembly of the orchid tree Bauhinia variegata (Leguminosae; Cercidoideae) supports the allotetraploid origin hypothesis of Bauhinia.</title>
        <authorList>
            <person name="Zhong Y."/>
            <person name="Chen Y."/>
            <person name="Zheng D."/>
            <person name="Pang J."/>
            <person name="Liu Y."/>
            <person name="Luo S."/>
            <person name="Meng S."/>
            <person name="Qian L."/>
            <person name="Wei D."/>
            <person name="Dai S."/>
            <person name="Zhou R."/>
        </authorList>
    </citation>
    <scope>NUCLEOTIDE SEQUENCE [LARGE SCALE GENOMIC DNA]</scope>
    <source>
        <strain evidence="1">BV-YZ2020</strain>
    </source>
</reference>
<proteinExistence type="predicted"/>
<dbReference type="Proteomes" id="UP000828941">
    <property type="component" value="Chromosome 13"/>
</dbReference>